<name>A0A4X2LBP5_VOMUR</name>
<accession>A0A4X2LBP5</accession>
<dbReference type="GO" id="GO:0006364">
    <property type="term" value="P:rRNA processing"/>
    <property type="evidence" value="ECO:0007669"/>
    <property type="project" value="UniProtKB-KW"/>
</dbReference>
<dbReference type="GO" id="GO:0034475">
    <property type="term" value="P:U4 snRNA 3'-end processing"/>
    <property type="evidence" value="ECO:0007669"/>
    <property type="project" value="TreeGrafter"/>
</dbReference>
<dbReference type="STRING" id="29139.ENSVURP00010021383"/>
<dbReference type="GO" id="GO:0003723">
    <property type="term" value="F:RNA binding"/>
    <property type="evidence" value="ECO:0007669"/>
    <property type="project" value="UniProtKB-KW"/>
</dbReference>
<dbReference type="SUPFAM" id="SSF55666">
    <property type="entry name" value="Ribonuclease PH domain 2-like"/>
    <property type="match status" value="1"/>
</dbReference>
<evidence type="ECO:0000256" key="5">
    <source>
        <dbReference type="ARBA" id="ARBA00022552"/>
    </source>
</evidence>
<evidence type="ECO:0000256" key="2">
    <source>
        <dbReference type="ARBA" id="ARBA00004496"/>
    </source>
</evidence>
<dbReference type="InterPro" id="IPR001247">
    <property type="entry name" value="ExoRNase_PH_dom1"/>
</dbReference>
<feature type="region of interest" description="Disordered" evidence="9">
    <location>
        <begin position="1"/>
        <end position="22"/>
    </location>
</feature>
<dbReference type="CDD" id="cd11371">
    <property type="entry name" value="RNase_PH_MTR3"/>
    <property type="match status" value="1"/>
</dbReference>
<keyword evidence="7" id="KW-0694">RNA-binding</keyword>
<keyword evidence="8" id="KW-0539">Nucleus</keyword>
<dbReference type="GO" id="GO:0071028">
    <property type="term" value="P:nuclear mRNA surveillance"/>
    <property type="evidence" value="ECO:0007669"/>
    <property type="project" value="TreeGrafter"/>
</dbReference>
<keyword evidence="6" id="KW-0271">Exosome</keyword>
<dbReference type="GO" id="GO:0000176">
    <property type="term" value="C:nuclear exosome (RNase complex)"/>
    <property type="evidence" value="ECO:0007669"/>
    <property type="project" value="TreeGrafter"/>
</dbReference>
<evidence type="ECO:0000256" key="4">
    <source>
        <dbReference type="ARBA" id="ARBA00022490"/>
    </source>
</evidence>
<evidence type="ECO:0000256" key="7">
    <source>
        <dbReference type="ARBA" id="ARBA00022884"/>
    </source>
</evidence>
<dbReference type="PANTHER" id="PTHR11953">
    <property type="entry name" value="EXOSOME COMPLEX COMPONENT"/>
    <property type="match status" value="1"/>
</dbReference>
<protein>
    <recommendedName>
        <fullName evidence="10">Exoribonuclease phosphorolytic domain-containing protein</fullName>
    </recommendedName>
</protein>
<dbReference type="AlphaFoldDB" id="A0A4X2LBP5"/>
<sequence length="275" mass="29412">MPGDRRRIKGPEKSQAPILYAPPDQVLEEYTREYVPTRDPQRQRPVYVKVGYLSQATGSAYFESGATKIVASVSGPRQAEGGEPPIGLEGRLVCHFRRAPFSAPGPRRSPSGGREEKELSLALQEALVPAVQLQRYPRALLEVSVLVLEDGGSTLAAGITAASLALADASIEMFDLVAACGLALPPGADPAWLLDPVFYEEQQAVVGLTVAFMPVSNQVSGLLGSGEGQAADRWAEGVRLGTEGCQRLYPTMQRWSLHTAAPTPPPQTPTEKADP</sequence>
<keyword evidence="5" id="KW-0698">rRNA processing</keyword>
<dbReference type="Pfam" id="PF01138">
    <property type="entry name" value="RNase_PH"/>
    <property type="match status" value="1"/>
</dbReference>
<evidence type="ECO:0000256" key="3">
    <source>
        <dbReference type="ARBA" id="ARBA00006678"/>
    </source>
</evidence>
<dbReference type="Gene3D" id="3.30.230.70">
    <property type="entry name" value="GHMP Kinase, N-terminal domain"/>
    <property type="match status" value="1"/>
</dbReference>
<evidence type="ECO:0000256" key="9">
    <source>
        <dbReference type="SAM" id="MobiDB-lite"/>
    </source>
</evidence>
<reference evidence="11" key="2">
    <citation type="submission" date="2025-08" db="UniProtKB">
        <authorList>
            <consortium name="Ensembl"/>
        </authorList>
    </citation>
    <scope>IDENTIFICATION</scope>
</reference>
<dbReference type="GO" id="GO:0000177">
    <property type="term" value="C:cytoplasmic exosome (RNase complex)"/>
    <property type="evidence" value="ECO:0007669"/>
    <property type="project" value="TreeGrafter"/>
</dbReference>
<proteinExistence type="inferred from homology"/>
<dbReference type="GO" id="GO:0005730">
    <property type="term" value="C:nucleolus"/>
    <property type="evidence" value="ECO:0007669"/>
    <property type="project" value="TreeGrafter"/>
</dbReference>
<reference evidence="12" key="1">
    <citation type="submission" date="2018-12" db="EMBL/GenBank/DDBJ databases">
        <authorList>
            <person name="Yazar S."/>
        </authorList>
    </citation>
    <scope>NUCLEOTIDE SEQUENCE [LARGE SCALE GENOMIC DNA]</scope>
</reference>
<dbReference type="GO" id="GO:0071051">
    <property type="term" value="P:poly(A)-dependent snoRNA 3'-end processing"/>
    <property type="evidence" value="ECO:0007669"/>
    <property type="project" value="TreeGrafter"/>
</dbReference>
<comment type="similarity">
    <text evidence="3">Belongs to the RNase PH family.</text>
</comment>
<keyword evidence="4" id="KW-0963">Cytoplasm</keyword>
<evidence type="ECO:0000256" key="8">
    <source>
        <dbReference type="ARBA" id="ARBA00023242"/>
    </source>
</evidence>
<dbReference type="SUPFAM" id="SSF54211">
    <property type="entry name" value="Ribosomal protein S5 domain 2-like"/>
    <property type="match status" value="1"/>
</dbReference>
<reference evidence="11" key="3">
    <citation type="submission" date="2025-09" db="UniProtKB">
        <authorList>
            <consortium name="Ensembl"/>
        </authorList>
    </citation>
    <scope>IDENTIFICATION</scope>
</reference>
<dbReference type="Proteomes" id="UP000314987">
    <property type="component" value="Unassembled WGS sequence"/>
</dbReference>
<dbReference type="InterPro" id="IPR036345">
    <property type="entry name" value="ExoRNase_PH_dom2_sf"/>
</dbReference>
<organism evidence="11 12">
    <name type="scientific">Vombatus ursinus</name>
    <name type="common">Common wombat</name>
    <dbReference type="NCBI Taxonomy" id="29139"/>
    <lineage>
        <taxon>Eukaryota</taxon>
        <taxon>Metazoa</taxon>
        <taxon>Chordata</taxon>
        <taxon>Craniata</taxon>
        <taxon>Vertebrata</taxon>
        <taxon>Euteleostomi</taxon>
        <taxon>Mammalia</taxon>
        <taxon>Metatheria</taxon>
        <taxon>Diprotodontia</taxon>
        <taxon>Vombatidae</taxon>
        <taxon>Vombatus</taxon>
    </lineage>
</organism>
<evidence type="ECO:0000313" key="12">
    <source>
        <dbReference type="Proteomes" id="UP000314987"/>
    </source>
</evidence>
<evidence type="ECO:0000259" key="10">
    <source>
        <dbReference type="Pfam" id="PF01138"/>
    </source>
</evidence>
<feature type="domain" description="Exoribonuclease phosphorolytic" evidence="10">
    <location>
        <begin position="43"/>
        <end position="172"/>
    </location>
</feature>
<dbReference type="PANTHER" id="PTHR11953:SF2">
    <property type="entry name" value="EXOSOME COMPLEX COMPONENT MTR3"/>
    <property type="match status" value="1"/>
</dbReference>
<evidence type="ECO:0000256" key="1">
    <source>
        <dbReference type="ARBA" id="ARBA00004123"/>
    </source>
</evidence>
<dbReference type="InterPro" id="IPR020568">
    <property type="entry name" value="Ribosomal_Su5_D2-typ_SF"/>
</dbReference>
<keyword evidence="12" id="KW-1185">Reference proteome</keyword>
<dbReference type="GeneTree" id="ENSGT00940000153348"/>
<comment type="subcellular location">
    <subcellularLocation>
        <location evidence="2">Cytoplasm</location>
    </subcellularLocation>
    <subcellularLocation>
        <location evidence="1">Nucleus</location>
    </subcellularLocation>
</comment>
<dbReference type="GO" id="GO:0016075">
    <property type="term" value="P:rRNA catabolic process"/>
    <property type="evidence" value="ECO:0007669"/>
    <property type="project" value="TreeGrafter"/>
</dbReference>
<evidence type="ECO:0000256" key="6">
    <source>
        <dbReference type="ARBA" id="ARBA00022835"/>
    </source>
</evidence>
<dbReference type="Ensembl" id="ENSVURT00010024350.1">
    <property type="protein sequence ID" value="ENSVURP00010021383.1"/>
    <property type="gene ID" value="ENSVURG00010016365.1"/>
</dbReference>
<dbReference type="InterPro" id="IPR027408">
    <property type="entry name" value="PNPase/RNase_PH_dom_sf"/>
</dbReference>
<dbReference type="OMA" id="CKFLPHI"/>
<evidence type="ECO:0000313" key="11">
    <source>
        <dbReference type="Ensembl" id="ENSVURP00010021383.1"/>
    </source>
</evidence>
<dbReference type="InterPro" id="IPR050080">
    <property type="entry name" value="RNase_PH"/>
</dbReference>